<feature type="coiled-coil region" evidence="3">
    <location>
        <begin position="276"/>
        <end position="349"/>
    </location>
</feature>
<feature type="domain" description="IF rod" evidence="4">
    <location>
        <begin position="66"/>
        <end position="370"/>
    </location>
</feature>
<evidence type="ECO:0000259" key="4">
    <source>
        <dbReference type="SMART" id="SM01391"/>
    </source>
</evidence>
<dbReference type="GO" id="GO:0005200">
    <property type="term" value="F:structural constituent of cytoskeleton"/>
    <property type="evidence" value="ECO:0007669"/>
    <property type="project" value="TreeGrafter"/>
</dbReference>
<dbReference type="GO" id="GO:0005882">
    <property type="term" value="C:intermediate filament"/>
    <property type="evidence" value="ECO:0007669"/>
    <property type="project" value="UniProtKB-KW"/>
</dbReference>
<keyword evidence="1" id="KW-0403">Intermediate filament</keyword>
<dbReference type="OrthoDB" id="8925521at2759"/>
<accession>A0A556V0G3</accession>
<dbReference type="SUPFAM" id="SSF64593">
    <property type="entry name" value="Intermediate filament protein, coiled coil region"/>
    <property type="match status" value="1"/>
</dbReference>
<dbReference type="SMART" id="SM01391">
    <property type="entry name" value="Filament"/>
    <property type="match status" value="1"/>
</dbReference>
<name>A0A556V0G3_BAGYA</name>
<dbReference type="InterPro" id="IPR050405">
    <property type="entry name" value="Intermediate_filament"/>
</dbReference>
<dbReference type="AlphaFoldDB" id="A0A556V0G3"/>
<evidence type="ECO:0000256" key="1">
    <source>
        <dbReference type="ARBA" id="ARBA00022754"/>
    </source>
</evidence>
<protein>
    <submittedName>
        <fullName evidence="5">Glial fibrillary acidic protein</fullName>
    </submittedName>
</protein>
<evidence type="ECO:0000313" key="5">
    <source>
        <dbReference type="EMBL" id="TSQ81035.1"/>
    </source>
</evidence>
<dbReference type="GO" id="GO:0005737">
    <property type="term" value="C:cytoplasm"/>
    <property type="evidence" value="ECO:0007669"/>
    <property type="project" value="TreeGrafter"/>
</dbReference>
<evidence type="ECO:0000313" key="6">
    <source>
        <dbReference type="Proteomes" id="UP000319801"/>
    </source>
</evidence>
<dbReference type="PANTHER" id="PTHR45652">
    <property type="entry name" value="GLIAL FIBRILLARY ACIDIC PROTEIN"/>
    <property type="match status" value="1"/>
</dbReference>
<reference evidence="5 6" key="1">
    <citation type="journal article" date="2019" name="Genome Biol. Evol.">
        <title>Whole-Genome Sequencing of the Giant Devil Catfish, Bagarius yarrelli.</title>
        <authorList>
            <person name="Jiang W."/>
            <person name="Lv Y."/>
            <person name="Cheng L."/>
            <person name="Yang K."/>
            <person name="Chao B."/>
            <person name="Wang X."/>
            <person name="Li Y."/>
            <person name="Pan X."/>
            <person name="You X."/>
            <person name="Zhang Y."/>
            <person name="Yang J."/>
            <person name="Li J."/>
            <person name="Zhang X."/>
            <person name="Liu S."/>
            <person name="Sun C."/>
            <person name="Yang J."/>
            <person name="Shi Q."/>
        </authorList>
    </citation>
    <scope>NUCLEOTIDE SEQUENCE [LARGE SCALE GENOMIC DNA]</scope>
    <source>
        <strain evidence="5">JWS20170419001</strain>
        <tissue evidence="5">Muscle</tissue>
    </source>
</reference>
<dbReference type="Gene3D" id="1.20.5.170">
    <property type="match status" value="1"/>
</dbReference>
<keyword evidence="2 3" id="KW-0175">Coiled coil</keyword>
<sequence length="374" mass="42652">MAMLRVSSYRKLFEEQHQKSASWLSQRCGTQIIPSSVSGVSMMDCPEPDFSAARAVNRESLMRFSQERSIIAALNDRLAVLIDMIIEMEERLTAKPNAFSSAGVDCPSDSSLEAVIERLRREKEDILCHTEELKKTLRDINIKYDKVVEQRTHCQLEREDVSKEVNAMTADCLALREQVTIYEEQLSAMEQQHESRIESLGESVAEDQEDPSVSLKFPSIDLTSAITLIKDFYCQLADSLQFQPGAVAIARREEKGRNLEKRTGAKIKDNSELMDVNGLKELIAKLGKELAELEACGEELEAEIEEKKEAHLLELEELESCICRLKKEEADLQAQMKEQMGDYDDLLNEKMTRDIEIEAYRALVEVEEERLCYQ</sequence>
<evidence type="ECO:0000256" key="3">
    <source>
        <dbReference type="SAM" id="Coils"/>
    </source>
</evidence>
<gene>
    <name evidence="5" type="ORF">Baya_11214</name>
</gene>
<proteinExistence type="predicted"/>
<dbReference type="Pfam" id="PF00038">
    <property type="entry name" value="Filament"/>
    <property type="match status" value="1"/>
</dbReference>
<dbReference type="Proteomes" id="UP000319801">
    <property type="component" value="Unassembled WGS sequence"/>
</dbReference>
<dbReference type="InterPro" id="IPR039008">
    <property type="entry name" value="IF_rod_dom"/>
</dbReference>
<dbReference type="EMBL" id="VCAZ01000088">
    <property type="protein sequence ID" value="TSQ81035.1"/>
    <property type="molecule type" value="Genomic_DNA"/>
</dbReference>
<dbReference type="PANTHER" id="PTHR45652:SF7">
    <property type="entry name" value="VIMENTIN-LIKE"/>
    <property type="match status" value="1"/>
</dbReference>
<evidence type="ECO:0000256" key="2">
    <source>
        <dbReference type="ARBA" id="ARBA00023054"/>
    </source>
</evidence>
<comment type="caution">
    <text evidence="5">The sequence shown here is derived from an EMBL/GenBank/DDBJ whole genome shotgun (WGS) entry which is preliminary data.</text>
</comment>
<keyword evidence="6" id="KW-1185">Reference proteome</keyword>
<organism evidence="5 6">
    <name type="scientific">Bagarius yarrelli</name>
    <name type="common">Goonch</name>
    <name type="synonym">Bagrus yarrelli</name>
    <dbReference type="NCBI Taxonomy" id="175774"/>
    <lineage>
        <taxon>Eukaryota</taxon>
        <taxon>Metazoa</taxon>
        <taxon>Chordata</taxon>
        <taxon>Craniata</taxon>
        <taxon>Vertebrata</taxon>
        <taxon>Euteleostomi</taxon>
        <taxon>Actinopterygii</taxon>
        <taxon>Neopterygii</taxon>
        <taxon>Teleostei</taxon>
        <taxon>Ostariophysi</taxon>
        <taxon>Siluriformes</taxon>
        <taxon>Sisoridae</taxon>
        <taxon>Sisorinae</taxon>
        <taxon>Bagarius</taxon>
    </lineage>
</organism>
<dbReference type="GO" id="GO:0045109">
    <property type="term" value="P:intermediate filament organization"/>
    <property type="evidence" value="ECO:0007669"/>
    <property type="project" value="TreeGrafter"/>
</dbReference>